<dbReference type="InterPro" id="IPR046347">
    <property type="entry name" value="bZIP_sf"/>
</dbReference>
<protein>
    <recommendedName>
        <fullName evidence="8">BZIP domain-containing protein</fullName>
    </recommendedName>
</protein>
<name>A0A328E7B7_9ASTE</name>
<feature type="region of interest" description="Disordered" evidence="7">
    <location>
        <begin position="113"/>
        <end position="185"/>
    </location>
</feature>
<evidence type="ECO:0000256" key="1">
    <source>
        <dbReference type="ARBA" id="ARBA00004123"/>
    </source>
</evidence>
<feature type="compositionally biased region" description="Basic and acidic residues" evidence="7">
    <location>
        <begin position="120"/>
        <end position="129"/>
    </location>
</feature>
<dbReference type="CDD" id="cd14702">
    <property type="entry name" value="bZIP_plant_GBF1"/>
    <property type="match status" value="1"/>
</dbReference>
<dbReference type="GO" id="GO:0003700">
    <property type="term" value="F:DNA-binding transcription factor activity"/>
    <property type="evidence" value="ECO:0007669"/>
    <property type="project" value="InterPro"/>
</dbReference>
<organism evidence="9 10">
    <name type="scientific">Cuscuta australis</name>
    <dbReference type="NCBI Taxonomy" id="267555"/>
    <lineage>
        <taxon>Eukaryota</taxon>
        <taxon>Viridiplantae</taxon>
        <taxon>Streptophyta</taxon>
        <taxon>Embryophyta</taxon>
        <taxon>Tracheophyta</taxon>
        <taxon>Spermatophyta</taxon>
        <taxon>Magnoliopsida</taxon>
        <taxon>eudicotyledons</taxon>
        <taxon>Gunneridae</taxon>
        <taxon>Pentapetalae</taxon>
        <taxon>asterids</taxon>
        <taxon>lamiids</taxon>
        <taxon>Solanales</taxon>
        <taxon>Convolvulaceae</taxon>
        <taxon>Cuscuteae</taxon>
        <taxon>Cuscuta</taxon>
        <taxon>Cuscuta subgen. Grammica</taxon>
        <taxon>Cuscuta sect. Cleistogrammica</taxon>
    </lineage>
</organism>
<gene>
    <name evidence="9" type="ORF">DM860_017203</name>
</gene>
<keyword evidence="3" id="KW-0805">Transcription regulation</keyword>
<evidence type="ECO:0000313" key="10">
    <source>
        <dbReference type="Proteomes" id="UP000249390"/>
    </source>
</evidence>
<dbReference type="AlphaFoldDB" id="A0A328E7B7"/>
<dbReference type="InterPro" id="IPR044827">
    <property type="entry name" value="GBF-like"/>
</dbReference>
<dbReference type="SMART" id="SM00338">
    <property type="entry name" value="BRLZ"/>
    <property type="match status" value="1"/>
</dbReference>
<dbReference type="Gene3D" id="1.20.5.170">
    <property type="match status" value="1"/>
</dbReference>
<dbReference type="InterPro" id="IPR004827">
    <property type="entry name" value="bZIP"/>
</dbReference>
<evidence type="ECO:0000256" key="6">
    <source>
        <dbReference type="ARBA" id="ARBA00023242"/>
    </source>
</evidence>
<proteinExistence type="inferred from homology"/>
<comment type="caution">
    <text evidence="9">The sequence shown here is derived from an EMBL/GenBank/DDBJ whole genome shotgun (WGS) entry which is preliminary data.</text>
</comment>
<dbReference type="PANTHER" id="PTHR45967">
    <property type="entry name" value="G-BOX-BINDING FACTOR 3-RELATED"/>
    <property type="match status" value="1"/>
</dbReference>
<dbReference type="Pfam" id="PF07777">
    <property type="entry name" value="MFMR"/>
    <property type="match status" value="1"/>
</dbReference>
<sequence length="341" mass="37046">MRKELHLDNHNKGINSLMLMESGEDRETATHTEAQEAPVASLYPDWTSSLPAYYSAAATPPFFPSTVASHTPRTYMWGGQPLMSPYGTPVSYPAMYTPGAVYAHPNIAMAPSQMQANEDSDAKASEGKIKSSGKKPMKISGDKVGDRTREASGSGHYGTTQSAESGSDGSSNDESDENSNNELSASKKGSFDQMLADGAAHAQSSPVLNVPATNLNIGMNLWSSSVGPGPNTMLPNASGVSQGVVFTPVMGREGMMPEQWIPDERELKRQKRKQSNRESARRSRMRKQAECEELQNTVATLSKENLSLKEEVQRFSKECARLALENNSLKEELMKTTHGVP</sequence>
<dbReference type="Proteomes" id="UP000249390">
    <property type="component" value="Unassembled WGS sequence"/>
</dbReference>
<evidence type="ECO:0000256" key="5">
    <source>
        <dbReference type="ARBA" id="ARBA00023163"/>
    </source>
</evidence>
<dbReference type="Pfam" id="PF00170">
    <property type="entry name" value="bZIP_1"/>
    <property type="match status" value="1"/>
</dbReference>
<dbReference type="PROSITE" id="PS50217">
    <property type="entry name" value="BZIP"/>
    <property type="match status" value="1"/>
</dbReference>
<accession>A0A328E7B7</accession>
<evidence type="ECO:0000313" key="9">
    <source>
        <dbReference type="EMBL" id="RAL52509.1"/>
    </source>
</evidence>
<dbReference type="PANTHER" id="PTHR45967:SF20">
    <property type="entry name" value="G-BOX-BINDING FACTOR 1"/>
    <property type="match status" value="1"/>
</dbReference>
<evidence type="ECO:0000256" key="2">
    <source>
        <dbReference type="ARBA" id="ARBA00007163"/>
    </source>
</evidence>
<keyword evidence="6" id="KW-0539">Nucleus</keyword>
<feature type="domain" description="BZIP" evidence="8">
    <location>
        <begin position="266"/>
        <end position="329"/>
    </location>
</feature>
<keyword evidence="5" id="KW-0804">Transcription</keyword>
<dbReference type="GO" id="GO:0005634">
    <property type="term" value="C:nucleus"/>
    <property type="evidence" value="ECO:0007669"/>
    <property type="project" value="UniProtKB-SubCell"/>
</dbReference>
<dbReference type="GO" id="GO:0000976">
    <property type="term" value="F:transcription cis-regulatory region binding"/>
    <property type="evidence" value="ECO:0007669"/>
    <property type="project" value="UniProtKB-ARBA"/>
</dbReference>
<dbReference type="GO" id="GO:0046983">
    <property type="term" value="F:protein dimerization activity"/>
    <property type="evidence" value="ECO:0007669"/>
    <property type="project" value="UniProtKB-ARBA"/>
</dbReference>
<comment type="similarity">
    <text evidence="2">Belongs to the bZIP family.</text>
</comment>
<dbReference type="SUPFAM" id="SSF57959">
    <property type="entry name" value="Leucine zipper domain"/>
    <property type="match status" value="1"/>
</dbReference>
<reference evidence="9 10" key="1">
    <citation type="submission" date="2018-06" db="EMBL/GenBank/DDBJ databases">
        <title>The Genome of Cuscuta australis (Dodder) Provides Insight into the Evolution of Plant Parasitism.</title>
        <authorList>
            <person name="Liu H."/>
        </authorList>
    </citation>
    <scope>NUCLEOTIDE SEQUENCE [LARGE SCALE GENOMIC DNA]</scope>
    <source>
        <strain evidence="10">cv. Yunnan</strain>
        <tissue evidence="9">Vines</tissue>
    </source>
</reference>
<dbReference type="InterPro" id="IPR012900">
    <property type="entry name" value="MFMR"/>
</dbReference>
<dbReference type="EMBL" id="NQVE01000033">
    <property type="protein sequence ID" value="RAL52509.1"/>
    <property type="molecule type" value="Genomic_DNA"/>
</dbReference>
<evidence type="ECO:0000256" key="7">
    <source>
        <dbReference type="SAM" id="MobiDB-lite"/>
    </source>
</evidence>
<dbReference type="FunFam" id="1.20.5.170:FF:000020">
    <property type="entry name" value="BZIP transcription factor"/>
    <property type="match status" value="1"/>
</dbReference>
<keyword evidence="4" id="KW-0238">DNA-binding</keyword>
<feature type="region of interest" description="Disordered" evidence="7">
    <location>
        <begin position="266"/>
        <end position="292"/>
    </location>
</feature>
<keyword evidence="10" id="KW-1185">Reference proteome</keyword>
<dbReference type="InterPro" id="IPR045314">
    <property type="entry name" value="bZIP_plant_GBF1"/>
</dbReference>
<comment type="subcellular location">
    <subcellularLocation>
        <location evidence="1">Nucleus</location>
    </subcellularLocation>
</comment>
<evidence type="ECO:0000256" key="4">
    <source>
        <dbReference type="ARBA" id="ARBA00023125"/>
    </source>
</evidence>
<evidence type="ECO:0000256" key="3">
    <source>
        <dbReference type="ARBA" id="ARBA00023015"/>
    </source>
</evidence>
<dbReference type="PROSITE" id="PS00036">
    <property type="entry name" value="BZIP_BASIC"/>
    <property type="match status" value="1"/>
</dbReference>
<evidence type="ECO:0000259" key="8">
    <source>
        <dbReference type="PROSITE" id="PS50217"/>
    </source>
</evidence>
<feature type="compositionally biased region" description="Basic and acidic residues" evidence="7">
    <location>
        <begin position="140"/>
        <end position="150"/>
    </location>
</feature>